<evidence type="ECO:0000313" key="2">
    <source>
        <dbReference type="Proteomes" id="UP001501645"/>
    </source>
</evidence>
<dbReference type="RefSeq" id="WP_345434647.1">
    <property type="nucleotide sequence ID" value="NZ_BAABKO010000001.1"/>
</dbReference>
<dbReference type="InterPro" id="IPR052341">
    <property type="entry name" value="LOG_family_nucleotidases"/>
</dbReference>
<keyword evidence="2" id="KW-1185">Reference proteome</keyword>
<dbReference type="SUPFAM" id="SSF102405">
    <property type="entry name" value="MCP/YpsA-like"/>
    <property type="match status" value="1"/>
</dbReference>
<dbReference type="EMBL" id="BAABKO010000001">
    <property type="protein sequence ID" value="GAA4761715.1"/>
    <property type="molecule type" value="Genomic_DNA"/>
</dbReference>
<dbReference type="PANTHER" id="PTHR43393">
    <property type="entry name" value="CYTOKININ RIBOSIDE 5'-MONOPHOSPHATE PHOSPHORIBOHYDROLASE"/>
    <property type="match status" value="1"/>
</dbReference>
<reference evidence="2" key="1">
    <citation type="journal article" date="2019" name="Int. J. Syst. Evol. Microbiol.">
        <title>The Global Catalogue of Microorganisms (GCM) 10K type strain sequencing project: providing services to taxonomists for standard genome sequencing and annotation.</title>
        <authorList>
            <consortium name="The Broad Institute Genomics Platform"/>
            <consortium name="The Broad Institute Genome Sequencing Center for Infectious Disease"/>
            <person name="Wu L."/>
            <person name="Ma J."/>
        </authorList>
    </citation>
    <scope>NUCLEOTIDE SEQUENCE [LARGE SCALE GENOMIC DNA]</scope>
    <source>
        <strain evidence="2">JCM 18537</strain>
    </source>
</reference>
<protein>
    <submittedName>
        <fullName evidence="1">LOG family protein</fullName>
    </submittedName>
</protein>
<dbReference type="Gene3D" id="3.40.50.450">
    <property type="match status" value="1"/>
</dbReference>
<accession>A0ABP8ZPA7</accession>
<comment type="caution">
    <text evidence="1">The sequence shown here is derived from an EMBL/GenBank/DDBJ whole genome shotgun (WGS) entry which is preliminary data.</text>
</comment>
<gene>
    <name evidence="1" type="ORF">GCM10023351_00070</name>
</gene>
<proteinExistence type="predicted"/>
<evidence type="ECO:0000313" key="1">
    <source>
        <dbReference type="EMBL" id="GAA4761715.1"/>
    </source>
</evidence>
<dbReference type="Proteomes" id="UP001501645">
    <property type="component" value="Unassembled WGS sequence"/>
</dbReference>
<organism evidence="1 2">
    <name type="scientific">Microbacterium gilvum</name>
    <dbReference type="NCBI Taxonomy" id="1336204"/>
    <lineage>
        <taxon>Bacteria</taxon>
        <taxon>Bacillati</taxon>
        <taxon>Actinomycetota</taxon>
        <taxon>Actinomycetes</taxon>
        <taxon>Micrococcales</taxon>
        <taxon>Microbacteriaceae</taxon>
        <taxon>Microbacterium</taxon>
    </lineage>
</organism>
<dbReference type="PANTHER" id="PTHR43393:SF3">
    <property type="entry name" value="LYSINE DECARBOXYLASE-LIKE PROTEIN"/>
    <property type="match status" value="1"/>
</dbReference>
<name>A0ABP8ZPA7_9MICO</name>
<sequence length="360" mass="38788">MKHRRGRVVVVESLSEFDSRIAAGARRLRGWRLLGLDLRERSDVLRACDTSRTTFAGCRLSPGDAEEHAARGALVLRDEPSAPVDPHRGALYTAGELYDAPHWRDALDGRAYAWSQRDRSPEAVLARVLHDAGVDDALEDWIRGRHVVGVMGGHALQRGDAGYADAARLGRLLAERLVVATGGGPGAMEAANLGARLSALPPGALDDALATLAAHPSFHPSVDAWADAARAVLVHDRDPVATLGVPTWHYGHEPPNLFATAIAKYFRNALRESVLLQVCDRGIVFLPGAGGTVQEIFQDACENFYASGDAVAEMVLVGRAYWTETYPAWPLLRALAAGRSMERHVHLVDTVDEAAAVVLG</sequence>